<comment type="caution">
    <text evidence="1">The sequence shown here is derived from an EMBL/GenBank/DDBJ whole genome shotgun (WGS) entry which is preliminary data.</text>
</comment>
<dbReference type="AlphaFoldDB" id="A0A2N0QM88"/>
<gene>
    <name evidence="1" type="ORF">RhiirA1_482147</name>
</gene>
<proteinExistence type="predicted"/>
<organism evidence="1 2">
    <name type="scientific">Rhizophagus irregularis</name>
    <dbReference type="NCBI Taxonomy" id="588596"/>
    <lineage>
        <taxon>Eukaryota</taxon>
        <taxon>Fungi</taxon>
        <taxon>Fungi incertae sedis</taxon>
        <taxon>Mucoromycota</taxon>
        <taxon>Glomeromycotina</taxon>
        <taxon>Glomeromycetes</taxon>
        <taxon>Glomerales</taxon>
        <taxon>Glomeraceae</taxon>
        <taxon>Rhizophagus</taxon>
    </lineage>
</organism>
<name>A0A2N0QM88_9GLOM</name>
<reference evidence="1 2" key="1">
    <citation type="submission" date="2017-10" db="EMBL/GenBank/DDBJ databases">
        <title>Extensive intraspecific genome diversity in a model arbuscular mycorrhizal fungus.</title>
        <authorList>
            <person name="Chen E.C.H."/>
            <person name="Morin E."/>
            <person name="Baudet D."/>
            <person name="Noel J."/>
            <person name="Ndikumana S."/>
            <person name="Charron P."/>
            <person name="St-Onge C."/>
            <person name="Giorgi J."/>
            <person name="Grigoriev I.V."/>
            <person name="Roux C."/>
            <person name="Martin F.M."/>
            <person name="Corradi N."/>
        </authorList>
    </citation>
    <scope>NUCLEOTIDE SEQUENCE [LARGE SCALE GENOMIC DNA]</scope>
    <source>
        <strain evidence="1 2">A1</strain>
    </source>
</reference>
<evidence type="ECO:0000313" key="1">
    <source>
        <dbReference type="EMBL" id="PKC52163.1"/>
    </source>
</evidence>
<evidence type="ECO:0000313" key="2">
    <source>
        <dbReference type="Proteomes" id="UP000232688"/>
    </source>
</evidence>
<dbReference type="VEuPathDB" id="FungiDB:RhiirA1_482147"/>
<accession>A0A2N0QM88</accession>
<sequence>MLIAEKLLSLHMSESPFNKLPVFEFEQLKKGITCATCNSFDVTIEGRKLICKNCGHPEAITSSVIRCVKELRMLFPEIQITTNLVQEWCRIVESKKLLRNILNNHFKRNGKYSRVYFE</sequence>
<reference evidence="1 2" key="2">
    <citation type="submission" date="2017-10" db="EMBL/GenBank/DDBJ databases">
        <title>Genome analyses suggest a sexual origin of heterokaryosis in a supposedly ancient asexual fungus.</title>
        <authorList>
            <person name="Corradi N."/>
            <person name="Sedzielewska K."/>
            <person name="Noel J."/>
            <person name="Charron P."/>
            <person name="Farinelli L."/>
            <person name="Marton T."/>
            <person name="Kruger M."/>
            <person name="Pelin A."/>
            <person name="Brachmann A."/>
            <person name="Corradi N."/>
        </authorList>
    </citation>
    <scope>NUCLEOTIDE SEQUENCE [LARGE SCALE GENOMIC DNA]</scope>
    <source>
        <strain evidence="1 2">A1</strain>
    </source>
</reference>
<dbReference type="EMBL" id="LLXH01006293">
    <property type="protein sequence ID" value="PKC52163.1"/>
    <property type="molecule type" value="Genomic_DNA"/>
</dbReference>
<protein>
    <submittedName>
        <fullName evidence="1">Uncharacterized protein</fullName>
    </submittedName>
</protein>
<dbReference type="Proteomes" id="UP000232688">
    <property type="component" value="Unassembled WGS sequence"/>
</dbReference>